<accession>A0A0P6YNA0</accession>
<evidence type="ECO:0000256" key="1">
    <source>
        <dbReference type="SAM" id="MobiDB-lite"/>
    </source>
</evidence>
<feature type="signal peptide" evidence="3">
    <location>
        <begin position="1"/>
        <end position="22"/>
    </location>
</feature>
<name>A0A0P6YNA0_9CHLR</name>
<keyword evidence="3" id="KW-0732">Signal</keyword>
<organism evidence="4 5">
    <name type="scientific">Levilinea saccharolytica</name>
    <dbReference type="NCBI Taxonomy" id="229921"/>
    <lineage>
        <taxon>Bacteria</taxon>
        <taxon>Bacillati</taxon>
        <taxon>Chloroflexota</taxon>
        <taxon>Anaerolineae</taxon>
        <taxon>Anaerolineales</taxon>
        <taxon>Anaerolineaceae</taxon>
        <taxon>Levilinea</taxon>
    </lineage>
</organism>
<feature type="compositionally biased region" description="Pro residues" evidence="1">
    <location>
        <begin position="150"/>
        <end position="160"/>
    </location>
</feature>
<evidence type="ECO:0000313" key="5">
    <source>
        <dbReference type="Proteomes" id="UP000050501"/>
    </source>
</evidence>
<keyword evidence="2" id="KW-0812">Transmembrane</keyword>
<keyword evidence="5" id="KW-1185">Reference proteome</keyword>
<dbReference type="AlphaFoldDB" id="A0A0P6YNA0"/>
<keyword evidence="2" id="KW-0472">Membrane</keyword>
<proteinExistence type="predicted"/>
<dbReference type="RefSeq" id="WP_075070823.1">
    <property type="nucleotide sequence ID" value="NZ_LGCM01000002.1"/>
</dbReference>
<comment type="caution">
    <text evidence="4">The sequence shown here is derived from an EMBL/GenBank/DDBJ whole genome shotgun (WGS) entry which is preliminary data.</text>
</comment>
<reference evidence="4 5" key="1">
    <citation type="submission" date="2015-07" db="EMBL/GenBank/DDBJ databases">
        <title>Genome sequence of Levilinea saccharolytica DSM 16555.</title>
        <authorList>
            <person name="Hemp J."/>
            <person name="Ward L.M."/>
            <person name="Pace L.A."/>
            <person name="Fischer W.W."/>
        </authorList>
    </citation>
    <scope>NUCLEOTIDE SEQUENCE [LARGE SCALE GENOMIC DNA]</scope>
    <source>
        <strain evidence="4 5">KIBI-1</strain>
    </source>
</reference>
<sequence>MMRLWFSLWLAFSILHPGPLLAGQPRITSPQPGDALQGVVTITGSTQVENFKSAEVSFAYDQEGSPNWFPIQRSQEAVREGPLAQWDTTTITDGLYTLRLQVTLQDGSRVETQVDGLRVRNYTPIETQPAARPTLADSGQPTASPTPGRVQPPTPSPLPANPAEVTSGALTFSALQGAALAVLALAALGVYAFITALRRR</sequence>
<evidence type="ECO:0000256" key="2">
    <source>
        <dbReference type="SAM" id="Phobius"/>
    </source>
</evidence>
<evidence type="ECO:0000256" key="3">
    <source>
        <dbReference type="SAM" id="SignalP"/>
    </source>
</evidence>
<dbReference type="STRING" id="229921.ADN01_00205"/>
<dbReference type="Proteomes" id="UP000050501">
    <property type="component" value="Unassembled WGS sequence"/>
</dbReference>
<protein>
    <submittedName>
        <fullName evidence="4">Uncharacterized protein</fullName>
    </submittedName>
</protein>
<evidence type="ECO:0000313" key="4">
    <source>
        <dbReference type="EMBL" id="KPL91755.1"/>
    </source>
</evidence>
<dbReference type="EMBL" id="LGCM01000002">
    <property type="protein sequence ID" value="KPL91755.1"/>
    <property type="molecule type" value="Genomic_DNA"/>
</dbReference>
<feature type="chain" id="PRO_5006133764" evidence="3">
    <location>
        <begin position="23"/>
        <end position="200"/>
    </location>
</feature>
<keyword evidence="2" id="KW-1133">Transmembrane helix</keyword>
<feature type="transmembrane region" description="Helical" evidence="2">
    <location>
        <begin position="174"/>
        <end position="194"/>
    </location>
</feature>
<gene>
    <name evidence="4" type="ORF">ADN01_00205</name>
</gene>
<feature type="region of interest" description="Disordered" evidence="1">
    <location>
        <begin position="122"/>
        <end position="162"/>
    </location>
</feature>